<reference evidence="11 12" key="1">
    <citation type="submission" date="2020-05" db="EMBL/GenBank/DDBJ databases">
        <title>Draft genome sequence of Desulfovibrio psychrotolerans JS1T.</title>
        <authorList>
            <person name="Ueno A."/>
            <person name="Tamazawa S."/>
            <person name="Tamamura S."/>
            <person name="Murakami T."/>
            <person name="Kiyama T."/>
            <person name="Inomata H."/>
            <person name="Amano Y."/>
            <person name="Miyakawa K."/>
            <person name="Tamaki H."/>
            <person name="Naganuma T."/>
            <person name="Kaneko K."/>
        </authorList>
    </citation>
    <scope>NUCLEOTIDE SEQUENCE [LARGE SCALE GENOMIC DNA]</scope>
    <source>
        <strain evidence="11 12">JS1</strain>
    </source>
</reference>
<evidence type="ECO:0000256" key="3">
    <source>
        <dbReference type="ARBA" id="ARBA00022448"/>
    </source>
</evidence>
<dbReference type="EMBL" id="BLVP01000002">
    <property type="protein sequence ID" value="GFM36010.1"/>
    <property type="molecule type" value="Genomic_DNA"/>
</dbReference>
<evidence type="ECO:0000256" key="1">
    <source>
        <dbReference type="ARBA" id="ARBA00004417"/>
    </source>
</evidence>
<keyword evidence="9" id="KW-0472">Membrane</keyword>
<dbReference type="InterPro" id="IPR003439">
    <property type="entry name" value="ABC_transporter-like_ATP-bd"/>
</dbReference>
<keyword evidence="7 11" id="KW-0067">ATP-binding</keyword>
<keyword evidence="8" id="KW-1278">Translocase</keyword>
<evidence type="ECO:0000256" key="8">
    <source>
        <dbReference type="ARBA" id="ARBA00022967"/>
    </source>
</evidence>
<evidence type="ECO:0000256" key="6">
    <source>
        <dbReference type="ARBA" id="ARBA00022741"/>
    </source>
</evidence>
<comment type="subcellular location">
    <subcellularLocation>
        <location evidence="1">Cell inner membrane</location>
        <topology evidence="1">Peripheral membrane protein</topology>
    </subcellularLocation>
</comment>
<keyword evidence="4" id="KW-1003">Cell membrane</keyword>
<dbReference type="InterPro" id="IPR017871">
    <property type="entry name" value="ABC_transporter-like_CS"/>
</dbReference>
<dbReference type="Proteomes" id="UP000503820">
    <property type="component" value="Unassembled WGS sequence"/>
</dbReference>
<comment type="similarity">
    <text evidence="2">Belongs to the ABC transporter superfamily.</text>
</comment>
<name>A0A7J0BQR1_9BACT</name>
<keyword evidence="12" id="KW-1185">Reference proteome</keyword>
<evidence type="ECO:0000259" key="10">
    <source>
        <dbReference type="PROSITE" id="PS50893"/>
    </source>
</evidence>
<dbReference type="GO" id="GO:0005524">
    <property type="term" value="F:ATP binding"/>
    <property type="evidence" value="ECO:0007669"/>
    <property type="project" value="UniProtKB-KW"/>
</dbReference>
<keyword evidence="6" id="KW-0547">Nucleotide-binding</keyword>
<evidence type="ECO:0000256" key="7">
    <source>
        <dbReference type="ARBA" id="ARBA00022840"/>
    </source>
</evidence>
<comment type="caution">
    <text evidence="11">The sequence shown here is derived from an EMBL/GenBank/DDBJ whole genome shotgun (WGS) entry which is preliminary data.</text>
</comment>
<gene>
    <name evidence="11" type="ORF">DSM19430T_06940</name>
</gene>
<dbReference type="Pfam" id="PF00005">
    <property type="entry name" value="ABC_tran"/>
    <property type="match status" value="1"/>
</dbReference>
<dbReference type="PROSITE" id="PS50893">
    <property type="entry name" value="ABC_TRANSPORTER_2"/>
    <property type="match status" value="1"/>
</dbReference>
<proteinExistence type="inferred from homology"/>
<dbReference type="SMART" id="SM00382">
    <property type="entry name" value="AAA"/>
    <property type="match status" value="1"/>
</dbReference>
<protein>
    <submittedName>
        <fullName evidence="11">ABC transporter ATP-binding protein</fullName>
    </submittedName>
</protein>
<dbReference type="InterPro" id="IPR027417">
    <property type="entry name" value="P-loop_NTPase"/>
</dbReference>
<evidence type="ECO:0000256" key="4">
    <source>
        <dbReference type="ARBA" id="ARBA00022475"/>
    </source>
</evidence>
<evidence type="ECO:0000256" key="2">
    <source>
        <dbReference type="ARBA" id="ARBA00005417"/>
    </source>
</evidence>
<dbReference type="GO" id="GO:0005886">
    <property type="term" value="C:plasma membrane"/>
    <property type="evidence" value="ECO:0007669"/>
    <property type="project" value="UniProtKB-SubCell"/>
</dbReference>
<dbReference type="Gene3D" id="3.40.50.300">
    <property type="entry name" value="P-loop containing nucleotide triphosphate hydrolases"/>
    <property type="match status" value="1"/>
</dbReference>
<organism evidence="11 12">
    <name type="scientific">Desulfovibrio psychrotolerans</name>
    <dbReference type="NCBI Taxonomy" id="415242"/>
    <lineage>
        <taxon>Bacteria</taxon>
        <taxon>Pseudomonadati</taxon>
        <taxon>Thermodesulfobacteriota</taxon>
        <taxon>Desulfovibrionia</taxon>
        <taxon>Desulfovibrionales</taxon>
        <taxon>Desulfovibrionaceae</taxon>
        <taxon>Desulfovibrio</taxon>
    </lineage>
</organism>
<sequence length="306" mass="33166">MSTIIGPEDASPGAVLRDDGAALLTVDELCVDYVGGRVPQKLIEGISFPLRQGECLGILGESGSGKSITCKALMGLLDNDFLVRGAVRLKGEGLPLQDERVMRPKRGRQIAIIMQNPLSAFNPLFTIGEQLEETFRTHLGGSVRAGVLAADTLDRMLIKEPQRVLRCFPYQLSGGMLQRVMIGLTLALQPALILADEPTTALDSVTQHEVMREFVRLRQQSNGAMIFVSHDLGALRMVADAVLVMCQGRAVEYGPAETVFNNPRHEHTRYLIETRRELTGRFARLVGAAGAGHALACVSEDAHVAG</sequence>
<dbReference type="PROSITE" id="PS00211">
    <property type="entry name" value="ABC_TRANSPORTER_1"/>
    <property type="match status" value="1"/>
</dbReference>
<dbReference type="InterPro" id="IPR050388">
    <property type="entry name" value="ABC_Ni/Peptide_Import"/>
</dbReference>
<dbReference type="SUPFAM" id="SSF52540">
    <property type="entry name" value="P-loop containing nucleoside triphosphate hydrolases"/>
    <property type="match status" value="1"/>
</dbReference>
<evidence type="ECO:0000256" key="9">
    <source>
        <dbReference type="ARBA" id="ARBA00023136"/>
    </source>
</evidence>
<keyword evidence="3" id="KW-0813">Transport</keyword>
<feature type="domain" description="ABC transporter" evidence="10">
    <location>
        <begin position="24"/>
        <end position="272"/>
    </location>
</feature>
<dbReference type="GO" id="GO:0016887">
    <property type="term" value="F:ATP hydrolysis activity"/>
    <property type="evidence" value="ECO:0007669"/>
    <property type="project" value="InterPro"/>
</dbReference>
<dbReference type="InterPro" id="IPR003593">
    <property type="entry name" value="AAA+_ATPase"/>
</dbReference>
<dbReference type="CDD" id="cd03257">
    <property type="entry name" value="ABC_NikE_OppD_transporters"/>
    <property type="match status" value="1"/>
</dbReference>
<evidence type="ECO:0000313" key="11">
    <source>
        <dbReference type="EMBL" id="GFM36010.1"/>
    </source>
</evidence>
<evidence type="ECO:0000256" key="5">
    <source>
        <dbReference type="ARBA" id="ARBA00022519"/>
    </source>
</evidence>
<dbReference type="AlphaFoldDB" id="A0A7J0BQR1"/>
<accession>A0A7J0BQR1</accession>
<evidence type="ECO:0000313" key="12">
    <source>
        <dbReference type="Proteomes" id="UP000503820"/>
    </source>
</evidence>
<keyword evidence="5" id="KW-0997">Cell inner membrane</keyword>
<dbReference type="PANTHER" id="PTHR43297">
    <property type="entry name" value="OLIGOPEPTIDE TRANSPORT ATP-BINDING PROTEIN APPD"/>
    <property type="match status" value="1"/>
</dbReference>
<dbReference type="PANTHER" id="PTHR43297:SF14">
    <property type="entry name" value="ATPASE AAA-TYPE CORE DOMAIN-CONTAINING PROTEIN"/>
    <property type="match status" value="1"/>
</dbReference>